<dbReference type="SUPFAM" id="SSF64076">
    <property type="entry name" value="MTH938-like"/>
    <property type="match status" value="1"/>
</dbReference>
<evidence type="ECO:0000313" key="1">
    <source>
        <dbReference type="EMBL" id="GGB53343.1"/>
    </source>
</evidence>
<evidence type="ECO:0000313" key="2">
    <source>
        <dbReference type="Proteomes" id="UP000603352"/>
    </source>
</evidence>
<keyword evidence="2" id="KW-1185">Reference proteome</keyword>
<protein>
    <recommendedName>
        <fullName evidence="3">Mth938-like domain-containing protein</fullName>
    </recommendedName>
</protein>
<dbReference type="PANTHER" id="PTHR21192">
    <property type="entry name" value="NUCLEAR PROTEIN E3-3"/>
    <property type="match status" value="1"/>
</dbReference>
<dbReference type="RefSeq" id="WP_229708304.1">
    <property type="nucleotide sequence ID" value="NZ_BMDZ01000054.1"/>
</dbReference>
<accession>A0ABQ1IXA3</accession>
<comment type="caution">
    <text evidence="1">The sequence shown here is derived from an EMBL/GenBank/DDBJ whole genome shotgun (WGS) entry which is preliminary data.</text>
</comment>
<proteinExistence type="predicted"/>
<dbReference type="Pfam" id="PF04430">
    <property type="entry name" value="DUF498"/>
    <property type="match status" value="1"/>
</dbReference>
<dbReference type="InterPro" id="IPR007523">
    <property type="entry name" value="NDUFAF3/AAMDC"/>
</dbReference>
<dbReference type="InterPro" id="IPR036748">
    <property type="entry name" value="MTH938-like_sf"/>
</dbReference>
<evidence type="ECO:0008006" key="3">
    <source>
        <dbReference type="Google" id="ProtNLM"/>
    </source>
</evidence>
<dbReference type="EMBL" id="BMDZ01000054">
    <property type="protein sequence ID" value="GGB53343.1"/>
    <property type="molecule type" value="Genomic_DNA"/>
</dbReference>
<sequence length="127" mass="13066">MMDLTPKLADGAKVVQGYAAGRFRIAGEVVSGSVLILPAAVEPWSATDIAGATVESLAPMIAAGRGGAVEILIIGCGARTQLVPRPLRDALRDAGLSVEFMDTGAAARTYNVLMMEDRKAAAALIAL</sequence>
<dbReference type="CDD" id="cd00248">
    <property type="entry name" value="Mth938-like"/>
    <property type="match status" value="1"/>
</dbReference>
<organism evidence="1 2">
    <name type="scientific">Tistrella bauzanensis</name>
    <dbReference type="NCBI Taxonomy" id="657419"/>
    <lineage>
        <taxon>Bacteria</taxon>
        <taxon>Pseudomonadati</taxon>
        <taxon>Pseudomonadota</taxon>
        <taxon>Alphaproteobacteria</taxon>
        <taxon>Geminicoccales</taxon>
        <taxon>Geminicoccaceae</taxon>
        <taxon>Tistrella</taxon>
    </lineage>
</organism>
<dbReference type="PANTHER" id="PTHR21192:SF2">
    <property type="entry name" value="NADH DEHYDROGENASE [UBIQUINONE] 1 ALPHA SUBCOMPLEX ASSEMBLY FACTOR 3"/>
    <property type="match status" value="1"/>
</dbReference>
<dbReference type="Proteomes" id="UP000603352">
    <property type="component" value="Unassembled WGS sequence"/>
</dbReference>
<name>A0ABQ1IXA3_9PROT</name>
<dbReference type="Gene3D" id="3.40.1230.10">
    <property type="entry name" value="MTH938-like"/>
    <property type="match status" value="1"/>
</dbReference>
<gene>
    <name evidence="1" type="ORF">GCM10011505_37990</name>
</gene>
<reference evidence="2" key="1">
    <citation type="journal article" date="2019" name="Int. J. Syst. Evol. Microbiol.">
        <title>The Global Catalogue of Microorganisms (GCM) 10K type strain sequencing project: providing services to taxonomists for standard genome sequencing and annotation.</title>
        <authorList>
            <consortium name="The Broad Institute Genomics Platform"/>
            <consortium name="The Broad Institute Genome Sequencing Center for Infectious Disease"/>
            <person name="Wu L."/>
            <person name="Ma J."/>
        </authorList>
    </citation>
    <scope>NUCLEOTIDE SEQUENCE [LARGE SCALE GENOMIC DNA]</scope>
    <source>
        <strain evidence="2">CGMCC 1.10188</strain>
    </source>
</reference>